<evidence type="ECO:0000256" key="1">
    <source>
        <dbReference type="SAM" id="MobiDB-lite"/>
    </source>
</evidence>
<organism evidence="2">
    <name type="scientific">Pyricularia oryzae (strain Y34)</name>
    <name type="common">Rice blast fungus</name>
    <name type="synonym">Magnaporthe oryzae</name>
    <dbReference type="NCBI Taxonomy" id="1143189"/>
    <lineage>
        <taxon>Eukaryota</taxon>
        <taxon>Fungi</taxon>
        <taxon>Dikarya</taxon>
        <taxon>Ascomycota</taxon>
        <taxon>Pezizomycotina</taxon>
        <taxon>Sordariomycetes</taxon>
        <taxon>Sordariomycetidae</taxon>
        <taxon>Magnaporthales</taxon>
        <taxon>Pyriculariaceae</taxon>
        <taxon>Pyricularia</taxon>
    </lineage>
</organism>
<protein>
    <submittedName>
        <fullName evidence="2">Uncharacterized protein</fullName>
    </submittedName>
</protein>
<dbReference type="EMBL" id="JH793700">
    <property type="protein sequence ID" value="ELQ36313.1"/>
    <property type="molecule type" value="Genomic_DNA"/>
</dbReference>
<gene>
    <name evidence="2" type="ORF">OOU_Y34scaffold00666g174</name>
</gene>
<accession>A0AA97NTZ1</accession>
<proteinExistence type="predicted"/>
<feature type="region of interest" description="Disordered" evidence="1">
    <location>
        <begin position="75"/>
        <end position="112"/>
    </location>
</feature>
<evidence type="ECO:0000313" key="2">
    <source>
        <dbReference type="EMBL" id="ELQ36313.1"/>
    </source>
</evidence>
<dbReference type="Proteomes" id="UP000011086">
    <property type="component" value="Unassembled WGS sequence"/>
</dbReference>
<feature type="compositionally biased region" description="Basic and acidic residues" evidence="1">
    <location>
        <begin position="102"/>
        <end position="112"/>
    </location>
</feature>
<reference evidence="2" key="1">
    <citation type="journal article" date="2012" name="PLoS Genet.">
        <title>Comparative analysis of the genomes of two field isolates of the rice blast fungus Magnaporthe oryzae.</title>
        <authorList>
            <person name="Xue M."/>
            <person name="Yang J."/>
            <person name="Li Z."/>
            <person name="Hu S."/>
            <person name="Yao N."/>
            <person name="Dean R.A."/>
            <person name="Zhao W."/>
            <person name="Shen M."/>
            <person name="Zhang H."/>
            <person name="Li C."/>
            <person name="Liu L."/>
            <person name="Cao L."/>
            <person name="Xu X."/>
            <person name="Xing Y."/>
            <person name="Hsiang T."/>
            <person name="Zhang Z."/>
            <person name="Xu J.R."/>
            <person name="Peng Y.L."/>
        </authorList>
    </citation>
    <scope>NUCLEOTIDE SEQUENCE</scope>
    <source>
        <strain evidence="2">Y34</strain>
    </source>
</reference>
<sequence>MTAPPIPYVMSEAAAQSGRPHHDIHTPTHGTSQFSMKELYDIMRTNIFSSDSDEANARGQDDIVNQHSSLLANADVGQRNSSLDGFGTTAESENVAPAPSDGADRHVGSGGY</sequence>
<dbReference type="AlphaFoldDB" id="A0AA97NTZ1"/>
<name>A0AA97NTZ1_PYRO3</name>